<dbReference type="SFLD" id="SFLDS00032">
    <property type="entry name" value="Radical_SAM_3-amino-3-carboxyp"/>
    <property type="match status" value="1"/>
</dbReference>
<dbReference type="InterPro" id="IPR016435">
    <property type="entry name" value="DPH1/DPH2"/>
</dbReference>
<dbReference type="InterPro" id="IPR042265">
    <property type="entry name" value="DPH1/DPH2_3"/>
</dbReference>
<keyword evidence="4" id="KW-0408">Iron</keyword>
<dbReference type="Gene3D" id="3.40.50.11840">
    <property type="entry name" value="Diphthamide synthesis DPH1/DPH2 domain 1"/>
    <property type="match status" value="1"/>
</dbReference>
<evidence type="ECO:0000256" key="4">
    <source>
        <dbReference type="ARBA" id="ARBA00023004"/>
    </source>
</evidence>
<gene>
    <name evidence="6" type="ORF">CCMP2556_LOCUS44984</name>
</gene>
<name>A0ABP0R275_9DINO</name>
<dbReference type="PANTHER" id="PTHR10762">
    <property type="entry name" value="DIPHTHAMIDE BIOSYNTHESIS PROTEIN"/>
    <property type="match status" value="1"/>
</dbReference>
<dbReference type="NCBIfam" id="TIGR00322">
    <property type="entry name" value="diphth2_R"/>
    <property type="match status" value="2"/>
</dbReference>
<sequence length="535" mass="58746">MALAERISEWVRKHHFEAWEAPSNVSFYFLLLEIPPESACSLYGVPGAFSLEKAHGCHVFSPSQERVALQFPDALLGEAPEILEQVCEKLKDRRVFILGDSSFGGGGVDEVGARHYGADCIVRFGHAEQQRGGDLPVLFVFDEQIAADCVEDAEEIVKRVHGLFAKRARVEGDDMDAHLLVLCDLPQQYMAEPLGQALVESFGKFFVLVATPHQEAFSGDIPTGWRDWRFGALQLGQAWWSTLGTLTLAGAARPPRLKVCGRDVYALGSGADTQPSMGRTLPPNSAVLYVGPKGSSLERCALLRYGASCPVWSLERLEAESPHVGARLERIFSHALLQKRYRFVELAKAAGTIGLLMVSAGGPTTLGKALAERLEALLSKANRQSYRLVVGQPTQEKLGNFPEIECYVLLSGPEQFMWDLRDFMVPICTPFELEVALGAREWTGEYLTDLQELLDTAPMTEVLPNTVSEDATLVQSLGTKIRSFESNGPLLRPKSTVTETSTVTEMKAPASITPGLYGVPWKYSQEGLSRSEVDN</sequence>
<dbReference type="EMBL" id="CAXAMN010025317">
    <property type="protein sequence ID" value="CAK9094299.1"/>
    <property type="molecule type" value="Genomic_DNA"/>
</dbReference>
<dbReference type="Gene3D" id="3.40.50.11860">
    <property type="entry name" value="Diphthamide synthesis DPH1/DPH2 domain 3"/>
    <property type="match status" value="1"/>
</dbReference>
<evidence type="ECO:0000313" key="6">
    <source>
        <dbReference type="EMBL" id="CAK9094299.1"/>
    </source>
</evidence>
<dbReference type="Proteomes" id="UP001642484">
    <property type="component" value="Unassembled WGS sequence"/>
</dbReference>
<organism evidence="6 7">
    <name type="scientific">Durusdinium trenchii</name>
    <dbReference type="NCBI Taxonomy" id="1381693"/>
    <lineage>
        <taxon>Eukaryota</taxon>
        <taxon>Sar</taxon>
        <taxon>Alveolata</taxon>
        <taxon>Dinophyceae</taxon>
        <taxon>Suessiales</taxon>
        <taxon>Symbiodiniaceae</taxon>
        <taxon>Durusdinium</taxon>
    </lineage>
</organism>
<evidence type="ECO:0000256" key="1">
    <source>
        <dbReference type="ARBA" id="ARBA00001966"/>
    </source>
</evidence>
<dbReference type="InterPro" id="IPR042263">
    <property type="entry name" value="DPH1/DPH2_1"/>
</dbReference>
<dbReference type="PANTHER" id="PTHR10762:SF2">
    <property type="entry name" value="2-(3-AMINO-3-CARBOXYPROPYL)HISTIDINE SYNTHASE SUBUNIT 2"/>
    <property type="match status" value="1"/>
</dbReference>
<keyword evidence="5" id="KW-0411">Iron-sulfur</keyword>
<keyword evidence="7" id="KW-1185">Reference proteome</keyword>
<comment type="caution">
    <text evidence="6">The sequence shown here is derived from an EMBL/GenBank/DDBJ whole genome shotgun (WGS) entry which is preliminary data.</text>
</comment>
<evidence type="ECO:0000313" key="7">
    <source>
        <dbReference type="Proteomes" id="UP001642484"/>
    </source>
</evidence>
<reference evidence="6 7" key="1">
    <citation type="submission" date="2024-02" db="EMBL/GenBank/DDBJ databases">
        <authorList>
            <person name="Chen Y."/>
            <person name="Shah S."/>
            <person name="Dougan E. K."/>
            <person name="Thang M."/>
            <person name="Chan C."/>
        </authorList>
    </citation>
    <scope>NUCLEOTIDE SEQUENCE [LARGE SCALE GENOMIC DNA]</scope>
</reference>
<keyword evidence="3" id="KW-0479">Metal-binding</keyword>
<dbReference type="Pfam" id="PF01866">
    <property type="entry name" value="Diphthamide_syn"/>
    <property type="match status" value="2"/>
</dbReference>
<evidence type="ECO:0000256" key="5">
    <source>
        <dbReference type="ARBA" id="ARBA00023014"/>
    </source>
</evidence>
<comment type="cofactor">
    <cofactor evidence="1">
        <name>[4Fe-4S] cluster</name>
        <dbReference type="ChEBI" id="CHEBI:49883"/>
    </cofactor>
</comment>
<evidence type="ECO:0000256" key="2">
    <source>
        <dbReference type="ARBA" id="ARBA00005156"/>
    </source>
</evidence>
<accession>A0ABP0R275</accession>
<evidence type="ECO:0000256" key="3">
    <source>
        <dbReference type="ARBA" id="ARBA00022723"/>
    </source>
</evidence>
<protein>
    <submittedName>
        <fullName evidence="6">Uncharacterized protein</fullName>
    </submittedName>
</protein>
<comment type="pathway">
    <text evidence="2">Protein modification; peptidyl-diphthamide biosynthesis.</text>
</comment>
<proteinExistence type="predicted"/>